<evidence type="ECO:0000256" key="1">
    <source>
        <dbReference type="SAM" id="SignalP"/>
    </source>
</evidence>
<dbReference type="RefSeq" id="WP_113874835.1">
    <property type="nucleotide sequence ID" value="NZ_QNRF01000005.1"/>
</dbReference>
<evidence type="ECO:0000313" key="3">
    <source>
        <dbReference type="Proteomes" id="UP000252086"/>
    </source>
</evidence>
<dbReference type="AlphaFoldDB" id="A0A366D0A4"/>
<dbReference type="EMBL" id="QNRF01000005">
    <property type="protein sequence ID" value="RBO82894.1"/>
    <property type="molecule type" value="Genomic_DNA"/>
</dbReference>
<gene>
    <name evidence="2" type="ORF">DFP76_105369</name>
</gene>
<dbReference type="InterPro" id="IPR009998">
    <property type="entry name" value="YfaZ"/>
</dbReference>
<keyword evidence="3" id="KW-1185">Reference proteome</keyword>
<dbReference type="OrthoDB" id="6119976at2"/>
<comment type="caution">
    <text evidence="2">The sequence shown here is derived from an EMBL/GenBank/DDBJ whole genome shotgun (WGS) entry which is preliminary data.</text>
</comment>
<sequence>MNLNVKAVFLAFGLLGSSIAGASTAGVNLTNETVQGDFNLDMGSFGVNGGVSHDKDEDTSTGYIGLSVEDSEGGNGPLQVGIGVRLYAMDAELENDENEISLALSLGGWYRYTLQQANRLSVYGSVYYSPEILSFTNLDHMYTYDFRLEYMTMRNARAYIKYGNTVIIYDDNTRKETNKGFSIGANVDF</sequence>
<dbReference type="Proteomes" id="UP000252086">
    <property type="component" value="Unassembled WGS sequence"/>
</dbReference>
<reference evidence="2 3" key="1">
    <citation type="submission" date="2018-06" db="EMBL/GenBank/DDBJ databases">
        <title>Genomic Encyclopedia of Type Strains, Phase III (KMG-III): the genomes of soil and plant-associated and newly described type strains.</title>
        <authorList>
            <person name="Whitman W."/>
        </authorList>
    </citation>
    <scope>NUCLEOTIDE SEQUENCE [LARGE SCALE GENOMIC DNA]</scope>
    <source>
        <strain evidence="2 3">CECT 7732</strain>
    </source>
</reference>
<organism evidence="2 3">
    <name type="scientific">Marinomonas aquiplantarum</name>
    <dbReference type="NCBI Taxonomy" id="491951"/>
    <lineage>
        <taxon>Bacteria</taxon>
        <taxon>Pseudomonadati</taxon>
        <taxon>Pseudomonadota</taxon>
        <taxon>Gammaproteobacteria</taxon>
        <taxon>Oceanospirillales</taxon>
        <taxon>Oceanospirillaceae</taxon>
        <taxon>Marinomonas</taxon>
    </lineage>
</organism>
<accession>A0A366D0A4</accession>
<name>A0A366D0A4_9GAMM</name>
<feature type="chain" id="PRO_5016612041" evidence="1">
    <location>
        <begin position="23"/>
        <end position="189"/>
    </location>
</feature>
<feature type="signal peptide" evidence="1">
    <location>
        <begin position="1"/>
        <end position="22"/>
    </location>
</feature>
<evidence type="ECO:0000313" key="2">
    <source>
        <dbReference type="EMBL" id="RBO82894.1"/>
    </source>
</evidence>
<keyword evidence="1" id="KW-0732">Signal</keyword>
<protein>
    <submittedName>
        <fullName evidence="2">YfaZ</fullName>
    </submittedName>
</protein>
<proteinExistence type="predicted"/>
<dbReference type="Pfam" id="PF07437">
    <property type="entry name" value="YfaZ"/>
    <property type="match status" value="1"/>
</dbReference>